<gene>
    <name evidence="1" type="ORF">QE152_g27030</name>
</gene>
<evidence type="ECO:0000313" key="2">
    <source>
        <dbReference type="Proteomes" id="UP001458880"/>
    </source>
</evidence>
<name>A0AAW1JUX1_POPJA</name>
<comment type="caution">
    <text evidence="1">The sequence shown here is derived from an EMBL/GenBank/DDBJ whole genome shotgun (WGS) entry which is preliminary data.</text>
</comment>
<reference evidence="1 2" key="1">
    <citation type="journal article" date="2024" name="BMC Genomics">
        <title>De novo assembly and annotation of Popillia japonica's genome with initial clues to its potential as an invasive pest.</title>
        <authorList>
            <person name="Cucini C."/>
            <person name="Boschi S."/>
            <person name="Funari R."/>
            <person name="Cardaioli E."/>
            <person name="Iannotti N."/>
            <person name="Marturano G."/>
            <person name="Paoli F."/>
            <person name="Bruttini M."/>
            <person name="Carapelli A."/>
            <person name="Frati F."/>
            <person name="Nardi F."/>
        </authorList>
    </citation>
    <scope>NUCLEOTIDE SEQUENCE [LARGE SCALE GENOMIC DNA]</scope>
    <source>
        <strain evidence="1">DMR45628</strain>
    </source>
</reference>
<accession>A0AAW1JUX1</accession>
<dbReference type="EMBL" id="JASPKY010000322">
    <property type="protein sequence ID" value="KAK9708752.1"/>
    <property type="molecule type" value="Genomic_DNA"/>
</dbReference>
<organism evidence="1 2">
    <name type="scientific">Popillia japonica</name>
    <name type="common">Japanese beetle</name>
    <dbReference type="NCBI Taxonomy" id="7064"/>
    <lineage>
        <taxon>Eukaryota</taxon>
        <taxon>Metazoa</taxon>
        <taxon>Ecdysozoa</taxon>
        <taxon>Arthropoda</taxon>
        <taxon>Hexapoda</taxon>
        <taxon>Insecta</taxon>
        <taxon>Pterygota</taxon>
        <taxon>Neoptera</taxon>
        <taxon>Endopterygota</taxon>
        <taxon>Coleoptera</taxon>
        <taxon>Polyphaga</taxon>
        <taxon>Scarabaeiformia</taxon>
        <taxon>Scarabaeidae</taxon>
        <taxon>Rutelinae</taxon>
        <taxon>Popillia</taxon>
    </lineage>
</organism>
<protein>
    <submittedName>
        <fullName evidence="1">Uncharacterized protein</fullName>
    </submittedName>
</protein>
<keyword evidence="2" id="KW-1185">Reference proteome</keyword>
<sequence length="76" mass="7828">MASARASEDPSNRDSMGYSTATAVARVNAHLYNAGFVRKGEPAICFPMLSHPTPEPAVLAAAVLASGIGVDLGEIK</sequence>
<evidence type="ECO:0000313" key="1">
    <source>
        <dbReference type="EMBL" id="KAK9708752.1"/>
    </source>
</evidence>
<dbReference type="AlphaFoldDB" id="A0AAW1JUX1"/>
<dbReference type="Proteomes" id="UP001458880">
    <property type="component" value="Unassembled WGS sequence"/>
</dbReference>
<proteinExistence type="predicted"/>